<protein>
    <submittedName>
        <fullName evidence="8">Flagellar biosynthetic protein FliQ</fullName>
    </submittedName>
</protein>
<comment type="similarity">
    <text evidence="2">Belongs to the FliQ/MopD/SpaQ family.</text>
</comment>
<sequence length="88" mass="9328">MLEPSSAVDLIRETLLTAVVLAAPLLLVGMAAGLVIGLVQALTQIQDQTVSFVPKLLAMAAVLVACMPWLMTRMIEFTRSVFETAGGL</sequence>
<keyword evidence="5 7" id="KW-1133">Transmembrane helix</keyword>
<dbReference type="Pfam" id="PF01313">
    <property type="entry name" value="Bac_export_3"/>
    <property type="match status" value="1"/>
</dbReference>
<proteinExistence type="inferred from homology"/>
<dbReference type="RefSeq" id="WP_146391612.1">
    <property type="nucleotide sequence ID" value="NZ_SJPK01000005.1"/>
</dbReference>
<evidence type="ECO:0000313" key="9">
    <source>
        <dbReference type="Proteomes" id="UP000318053"/>
    </source>
</evidence>
<dbReference type="EMBL" id="SJPK01000005">
    <property type="protein sequence ID" value="TWT66522.1"/>
    <property type="molecule type" value="Genomic_DNA"/>
</dbReference>
<dbReference type="PRINTS" id="PR00952">
    <property type="entry name" value="TYPE3IMQPROT"/>
</dbReference>
<feature type="transmembrane region" description="Helical" evidence="7">
    <location>
        <begin position="15"/>
        <end position="40"/>
    </location>
</feature>
<dbReference type="PANTHER" id="PTHR34040">
    <property type="entry name" value="FLAGELLAR BIOSYNTHETIC PROTEIN FLIQ"/>
    <property type="match status" value="1"/>
</dbReference>
<keyword evidence="9" id="KW-1185">Reference proteome</keyword>
<evidence type="ECO:0000256" key="7">
    <source>
        <dbReference type="SAM" id="Phobius"/>
    </source>
</evidence>
<dbReference type="AlphaFoldDB" id="A0A5C5XYC6"/>
<organism evidence="8 9">
    <name type="scientific">Allorhodopirellula solitaria</name>
    <dbReference type="NCBI Taxonomy" id="2527987"/>
    <lineage>
        <taxon>Bacteria</taxon>
        <taxon>Pseudomonadati</taxon>
        <taxon>Planctomycetota</taxon>
        <taxon>Planctomycetia</taxon>
        <taxon>Pirellulales</taxon>
        <taxon>Pirellulaceae</taxon>
        <taxon>Allorhodopirellula</taxon>
    </lineage>
</organism>
<evidence type="ECO:0000256" key="3">
    <source>
        <dbReference type="ARBA" id="ARBA00022475"/>
    </source>
</evidence>
<keyword evidence="8" id="KW-0969">Cilium</keyword>
<dbReference type="InterPro" id="IPR002191">
    <property type="entry name" value="Bac_export_3"/>
</dbReference>
<gene>
    <name evidence="8" type="primary">fliQ</name>
    <name evidence="8" type="ORF">CA85_26190</name>
</gene>
<evidence type="ECO:0000256" key="5">
    <source>
        <dbReference type="ARBA" id="ARBA00022989"/>
    </source>
</evidence>
<dbReference type="GO" id="GO:0009306">
    <property type="term" value="P:protein secretion"/>
    <property type="evidence" value="ECO:0007669"/>
    <property type="project" value="InterPro"/>
</dbReference>
<accession>A0A5C5XYC6</accession>
<comment type="subcellular location">
    <subcellularLocation>
        <location evidence="1">Cell membrane</location>
        <topology evidence="1">Multi-pass membrane protein</topology>
    </subcellularLocation>
</comment>
<evidence type="ECO:0000256" key="1">
    <source>
        <dbReference type="ARBA" id="ARBA00004651"/>
    </source>
</evidence>
<keyword evidence="4 7" id="KW-0812">Transmembrane</keyword>
<evidence type="ECO:0000256" key="2">
    <source>
        <dbReference type="ARBA" id="ARBA00006156"/>
    </source>
</evidence>
<reference evidence="8 9" key="1">
    <citation type="submission" date="2019-02" db="EMBL/GenBank/DDBJ databases">
        <title>Deep-cultivation of Planctomycetes and their phenomic and genomic characterization uncovers novel biology.</title>
        <authorList>
            <person name="Wiegand S."/>
            <person name="Jogler M."/>
            <person name="Boedeker C."/>
            <person name="Pinto D."/>
            <person name="Vollmers J."/>
            <person name="Rivas-Marin E."/>
            <person name="Kohn T."/>
            <person name="Peeters S.H."/>
            <person name="Heuer A."/>
            <person name="Rast P."/>
            <person name="Oberbeckmann S."/>
            <person name="Bunk B."/>
            <person name="Jeske O."/>
            <person name="Meyerdierks A."/>
            <person name="Storesund J.E."/>
            <person name="Kallscheuer N."/>
            <person name="Luecker S."/>
            <person name="Lage O.M."/>
            <person name="Pohl T."/>
            <person name="Merkel B.J."/>
            <person name="Hornburger P."/>
            <person name="Mueller R.-W."/>
            <person name="Bruemmer F."/>
            <person name="Labrenz M."/>
            <person name="Spormann A.M."/>
            <person name="Op Den Camp H."/>
            <person name="Overmann J."/>
            <person name="Amann R."/>
            <person name="Jetten M.S.M."/>
            <person name="Mascher T."/>
            <person name="Medema M.H."/>
            <person name="Devos D.P."/>
            <person name="Kaster A.-K."/>
            <person name="Ovreas L."/>
            <person name="Rohde M."/>
            <person name="Galperin M.Y."/>
            <person name="Jogler C."/>
        </authorList>
    </citation>
    <scope>NUCLEOTIDE SEQUENCE [LARGE SCALE GENOMIC DNA]</scope>
    <source>
        <strain evidence="8 9">CA85</strain>
    </source>
</reference>
<evidence type="ECO:0000256" key="4">
    <source>
        <dbReference type="ARBA" id="ARBA00022692"/>
    </source>
</evidence>
<dbReference type="PANTHER" id="PTHR34040:SF2">
    <property type="entry name" value="FLAGELLAR BIOSYNTHETIC PROTEIN FLIQ"/>
    <property type="match status" value="1"/>
</dbReference>
<evidence type="ECO:0000256" key="6">
    <source>
        <dbReference type="ARBA" id="ARBA00023136"/>
    </source>
</evidence>
<dbReference type="GO" id="GO:0005886">
    <property type="term" value="C:plasma membrane"/>
    <property type="evidence" value="ECO:0007669"/>
    <property type="project" value="UniProtKB-SubCell"/>
</dbReference>
<comment type="caution">
    <text evidence="8">The sequence shown here is derived from an EMBL/GenBank/DDBJ whole genome shotgun (WGS) entry which is preliminary data.</text>
</comment>
<name>A0A5C5XYC6_9BACT</name>
<feature type="transmembrane region" description="Helical" evidence="7">
    <location>
        <begin position="52"/>
        <end position="71"/>
    </location>
</feature>
<keyword evidence="6 7" id="KW-0472">Membrane</keyword>
<dbReference type="PIRSF" id="PIRSF004669">
    <property type="entry name" value="FliQ"/>
    <property type="match status" value="1"/>
</dbReference>
<dbReference type="Proteomes" id="UP000318053">
    <property type="component" value="Unassembled WGS sequence"/>
</dbReference>
<keyword evidence="8" id="KW-0282">Flagellum</keyword>
<keyword evidence="3" id="KW-1003">Cell membrane</keyword>
<evidence type="ECO:0000313" key="8">
    <source>
        <dbReference type="EMBL" id="TWT66522.1"/>
    </source>
</evidence>
<keyword evidence="8" id="KW-0966">Cell projection</keyword>